<dbReference type="AlphaFoldDB" id="A0A1L7WS07"/>
<name>A0A1L7WS07_9HELO</name>
<keyword evidence="2" id="KW-1185">Reference proteome</keyword>
<reference evidence="1 2" key="1">
    <citation type="submission" date="2016-03" db="EMBL/GenBank/DDBJ databases">
        <authorList>
            <person name="Ploux O."/>
        </authorList>
    </citation>
    <scope>NUCLEOTIDE SEQUENCE [LARGE SCALE GENOMIC DNA]</scope>
    <source>
        <strain evidence="1 2">UAMH 11012</strain>
    </source>
</reference>
<gene>
    <name evidence="1" type="ORF">PAC_05413</name>
</gene>
<evidence type="ECO:0000313" key="2">
    <source>
        <dbReference type="Proteomes" id="UP000184330"/>
    </source>
</evidence>
<evidence type="ECO:0000313" key="1">
    <source>
        <dbReference type="EMBL" id="CZR55525.1"/>
    </source>
</evidence>
<proteinExistence type="predicted"/>
<sequence length="138" mass="15528">MWKPQDIQSTALTLRFKHGKHTILLFAESSTPFSTIKTNLLDTLRERYPDGFPVGKDQTVTEIPTDITELALAEPTDQYDLSKGWTELDIGGHITETPASMRLKDGAQVAFAFKWDDDAMPEFYVESPDLSELYGDEA</sequence>
<accession>A0A1L7WS07</accession>
<dbReference type="Proteomes" id="UP000184330">
    <property type="component" value="Unassembled WGS sequence"/>
</dbReference>
<dbReference type="STRING" id="576137.A0A1L7WS07"/>
<evidence type="ECO:0008006" key="3">
    <source>
        <dbReference type="Google" id="ProtNLM"/>
    </source>
</evidence>
<protein>
    <recommendedName>
        <fullName evidence="3">Ubiquitin-like domain-containing protein</fullName>
    </recommendedName>
</protein>
<organism evidence="1 2">
    <name type="scientific">Phialocephala subalpina</name>
    <dbReference type="NCBI Taxonomy" id="576137"/>
    <lineage>
        <taxon>Eukaryota</taxon>
        <taxon>Fungi</taxon>
        <taxon>Dikarya</taxon>
        <taxon>Ascomycota</taxon>
        <taxon>Pezizomycotina</taxon>
        <taxon>Leotiomycetes</taxon>
        <taxon>Helotiales</taxon>
        <taxon>Mollisiaceae</taxon>
        <taxon>Phialocephala</taxon>
        <taxon>Phialocephala fortinii species complex</taxon>
    </lineage>
</organism>
<dbReference type="OrthoDB" id="5376498at2759"/>
<dbReference type="EMBL" id="FJOG01000006">
    <property type="protein sequence ID" value="CZR55525.1"/>
    <property type="molecule type" value="Genomic_DNA"/>
</dbReference>